<reference evidence="3" key="1">
    <citation type="submission" date="2014-02" db="EMBL/GenBank/DDBJ databases">
        <title>Complete genome sequence and comparative genomic analysis of the nitrogen-fixing bacterium Leptospirillum ferriphilum YSK.</title>
        <authorList>
            <person name="Guo X."/>
            <person name="Yin H."/>
            <person name="Liang Y."/>
            <person name="Hu Q."/>
            <person name="Ma L."/>
            <person name="Xiao Y."/>
            <person name="Zhang X."/>
            <person name="Qiu G."/>
            <person name="Liu X."/>
        </authorList>
    </citation>
    <scope>NUCLEOTIDE SEQUENCE [LARGE SCALE GENOMIC DNA]</scope>
    <source>
        <strain evidence="3">YSK</strain>
    </source>
</reference>
<gene>
    <name evidence="2" type="ORF">Y981_06370</name>
</gene>
<dbReference type="OrthoDB" id="9772751at2"/>
<protein>
    <submittedName>
        <fullName evidence="2">Methyltransferase type 11</fullName>
    </submittedName>
</protein>
<dbReference type="EMBL" id="CP007243">
    <property type="protein sequence ID" value="AIA30531.1"/>
    <property type="molecule type" value="Genomic_DNA"/>
</dbReference>
<dbReference type="GO" id="GO:0008757">
    <property type="term" value="F:S-adenosylmethionine-dependent methyltransferase activity"/>
    <property type="evidence" value="ECO:0007669"/>
    <property type="project" value="InterPro"/>
</dbReference>
<name>A0A059XZ14_9BACT</name>
<dbReference type="PANTHER" id="PTHR45036:SF1">
    <property type="entry name" value="METHYLTRANSFERASE LIKE 7A"/>
    <property type="match status" value="1"/>
</dbReference>
<organism evidence="2 3">
    <name type="scientific">Leptospirillum ferriphilum YSK</name>
    <dbReference type="NCBI Taxonomy" id="1441628"/>
    <lineage>
        <taxon>Bacteria</taxon>
        <taxon>Pseudomonadati</taxon>
        <taxon>Nitrospirota</taxon>
        <taxon>Nitrospiria</taxon>
        <taxon>Nitrospirales</taxon>
        <taxon>Nitrospiraceae</taxon>
        <taxon>Leptospirillum</taxon>
    </lineage>
</organism>
<dbReference type="InterPro" id="IPR052356">
    <property type="entry name" value="Thiol_S-MT"/>
</dbReference>
<dbReference type="KEGG" id="lfp:Y981_06370"/>
<dbReference type="AlphaFoldDB" id="A0A059XZ14"/>
<keyword evidence="2" id="KW-0808">Transferase</keyword>
<dbReference type="PANTHER" id="PTHR45036">
    <property type="entry name" value="METHYLTRANSFERASE LIKE 7B"/>
    <property type="match status" value="1"/>
</dbReference>
<sequence length="224" mass="25401">MKNTSWPDRLFAVWYDRLMEKMEQNTFRPVRKRLLQHARGHVLEIGVGTGANASFYEDRFVSGKVFLDSSFPMLQVALRKGICPQGSLVLGSGSELPFSTGSFDTVVVTLVLCSVKAWKQAIREIRRVLRPEGQLIVLEHVQSRHPVISFFQSLLTPVWKIPARGCHLDRPTDQTLGSCFEWIERDQIVLSGMPFVFGRLSPRPETECSREIVSPSVPFAEEAR</sequence>
<dbReference type="Proteomes" id="UP000027059">
    <property type="component" value="Chromosome"/>
</dbReference>
<dbReference type="CDD" id="cd02440">
    <property type="entry name" value="AdoMet_MTases"/>
    <property type="match status" value="1"/>
</dbReference>
<dbReference type="GO" id="GO:0032259">
    <property type="term" value="P:methylation"/>
    <property type="evidence" value="ECO:0007669"/>
    <property type="project" value="UniProtKB-KW"/>
</dbReference>
<reference evidence="2 3" key="2">
    <citation type="journal article" date="2015" name="Biomed. Res. Int.">
        <title>Effects of Arsenite Resistance on the Growth and Functional Gene Expression of Leptospirillum ferriphilum and Acidithiobacillus thiooxidans in Pure Culture and Coculture.</title>
        <authorList>
            <person name="Jiang H."/>
            <person name="Liang Y."/>
            <person name="Yin H."/>
            <person name="Xiao Y."/>
            <person name="Guo X."/>
            <person name="Xu Y."/>
            <person name="Hu Q."/>
            <person name="Liu H."/>
            <person name="Liu X."/>
        </authorList>
    </citation>
    <scope>NUCLEOTIDE SEQUENCE [LARGE SCALE GENOMIC DNA]</scope>
    <source>
        <strain evidence="2 3">YSK</strain>
    </source>
</reference>
<accession>A0A059XZ14</accession>
<dbReference type="InterPro" id="IPR029063">
    <property type="entry name" value="SAM-dependent_MTases_sf"/>
</dbReference>
<dbReference type="Gene3D" id="3.40.50.150">
    <property type="entry name" value="Vaccinia Virus protein VP39"/>
    <property type="match status" value="1"/>
</dbReference>
<evidence type="ECO:0000259" key="1">
    <source>
        <dbReference type="Pfam" id="PF08241"/>
    </source>
</evidence>
<proteinExistence type="predicted"/>
<dbReference type="RefSeq" id="WP_051613807.1">
    <property type="nucleotide sequence ID" value="NZ_CP007243.1"/>
</dbReference>
<evidence type="ECO:0000313" key="3">
    <source>
        <dbReference type="Proteomes" id="UP000027059"/>
    </source>
</evidence>
<dbReference type="HOGENOM" id="CLU_037990_7_4_0"/>
<evidence type="ECO:0000313" key="2">
    <source>
        <dbReference type="EMBL" id="AIA30531.1"/>
    </source>
</evidence>
<dbReference type="InterPro" id="IPR013216">
    <property type="entry name" value="Methyltransf_11"/>
</dbReference>
<dbReference type="Pfam" id="PF08241">
    <property type="entry name" value="Methyltransf_11"/>
    <property type="match status" value="1"/>
</dbReference>
<dbReference type="SUPFAM" id="SSF53335">
    <property type="entry name" value="S-adenosyl-L-methionine-dependent methyltransferases"/>
    <property type="match status" value="1"/>
</dbReference>
<feature type="domain" description="Methyltransferase type 11" evidence="1">
    <location>
        <begin position="43"/>
        <end position="137"/>
    </location>
</feature>
<keyword evidence="2" id="KW-0489">Methyltransferase</keyword>
<keyword evidence="3" id="KW-1185">Reference proteome</keyword>